<evidence type="ECO:0000313" key="2">
    <source>
        <dbReference type="EMBL" id="MBC5997925.1"/>
    </source>
</evidence>
<dbReference type="RefSeq" id="WP_153972608.1">
    <property type="nucleotide sequence ID" value="NZ_JACRWE010000008.1"/>
</dbReference>
<dbReference type="InterPro" id="IPR036551">
    <property type="entry name" value="Flavin_trans-like"/>
</dbReference>
<proteinExistence type="predicted"/>
<dbReference type="Gene3D" id="3.40.50.1950">
    <property type="entry name" value="Flavin prenyltransferase-like"/>
    <property type="match status" value="1"/>
</dbReference>
<reference evidence="2 3" key="1">
    <citation type="submission" date="2020-08" db="EMBL/GenBank/DDBJ databases">
        <authorList>
            <person name="Liu C."/>
            <person name="Sun Q."/>
        </authorList>
    </citation>
    <scope>NUCLEOTIDE SEQUENCE [LARGE SCALE GENOMIC DNA]</scope>
    <source>
        <strain evidence="2 3">NSJ-18</strain>
    </source>
</reference>
<dbReference type="Proteomes" id="UP000609849">
    <property type="component" value="Unassembled WGS sequence"/>
</dbReference>
<feature type="domain" description="Flavoprotein" evidence="1">
    <location>
        <begin position="35"/>
        <end position="144"/>
    </location>
</feature>
<dbReference type="SUPFAM" id="SSF52507">
    <property type="entry name" value="Homo-oligomeric flavin-containing Cys decarboxylases, HFCD"/>
    <property type="match status" value="1"/>
</dbReference>
<sequence>MNQKKQLESIIEESIVDYIVEKVIEKIIDKSKRGLLLFTGATIGYCQAIESINKLKMDGWEFDVVMSKSAQEVLTIDTVRKSMGIENIITDADGLVIKELLRKNNIIIIPTLTMNSAAKLANCISDTLVTNIVSKALLSGKPVVASINGCCPENEERRSIYGDNLSDFHKKRLSSNLEVLREYNIKLTSSENLYEKVNKTLLKSFDLDKSNSSSISKLNSNIEISKKAEPKADKISSSIKINKKVLSRRDIWDNKMYNKIFVNPNTLITDLARDEAHRLNIKLLKE</sequence>
<organism evidence="2 3">
    <name type="scientific">Romboutsia faecis</name>
    <dbReference type="NCBI Taxonomy" id="2764597"/>
    <lineage>
        <taxon>Bacteria</taxon>
        <taxon>Bacillati</taxon>
        <taxon>Bacillota</taxon>
        <taxon>Clostridia</taxon>
        <taxon>Peptostreptococcales</taxon>
        <taxon>Peptostreptococcaceae</taxon>
        <taxon>Romboutsia</taxon>
    </lineage>
</organism>
<dbReference type="Pfam" id="PF02441">
    <property type="entry name" value="Flavoprotein"/>
    <property type="match status" value="1"/>
</dbReference>
<dbReference type="InterPro" id="IPR003382">
    <property type="entry name" value="Flavoprotein"/>
</dbReference>
<accession>A0ABR7JSS9</accession>
<comment type="caution">
    <text evidence="2">The sequence shown here is derived from an EMBL/GenBank/DDBJ whole genome shotgun (WGS) entry which is preliminary data.</text>
</comment>
<gene>
    <name evidence="2" type="ORF">H8923_14275</name>
</gene>
<dbReference type="EMBL" id="JACRWE010000008">
    <property type="protein sequence ID" value="MBC5997925.1"/>
    <property type="molecule type" value="Genomic_DNA"/>
</dbReference>
<keyword evidence="3" id="KW-1185">Reference proteome</keyword>
<evidence type="ECO:0000313" key="3">
    <source>
        <dbReference type="Proteomes" id="UP000609849"/>
    </source>
</evidence>
<name>A0ABR7JSS9_9FIRM</name>
<protein>
    <submittedName>
        <fullName evidence="2">Flavoprotein</fullName>
    </submittedName>
</protein>
<evidence type="ECO:0000259" key="1">
    <source>
        <dbReference type="Pfam" id="PF02441"/>
    </source>
</evidence>